<dbReference type="GO" id="GO:0009506">
    <property type="term" value="C:plasmodesma"/>
    <property type="evidence" value="ECO:0007669"/>
    <property type="project" value="UniProtKB-ARBA"/>
</dbReference>
<evidence type="ECO:0000259" key="2">
    <source>
        <dbReference type="SMART" id="SM00768"/>
    </source>
</evidence>
<dbReference type="AlphaFoldDB" id="A0AAP0JPQ0"/>
<keyword evidence="4" id="KW-1185">Reference proteome</keyword>
<proteinExistence type="predicted"/>
<keyword evidence="1" id="KW-0732">Signal</keyword>
<name>A0AAP0JPQ0_9MAGN</name>
<sequence>MSTTDYACGAGADCEEIRPQGRFYHSDTMVPHASYAFSGYWQTKKRIGATCDFGGTAMIISFDPKRVEERDHRPSVRVPANVLGRRGSKEERRGEVAAVVRVLEKEMNSRV</sequence>
<evidence type="ECO:0000256" key="1">
    <source>
        <dbReference type="ARBA" id="ARBA00022729"/>
    </source>
</evidence>
<dbReference type="EMBL" id="JBBNAE010000003">
    <property type="protein sequence ID" value="KAK9137073.1"/>
    <property type="molecule type" value="Genomic_DNA"/>
</dbReference>
<dbReference type="SMART" id="SM00768">
    <property type="entry name" value="X8"/>
    <property type="match status" value="1"/>
</dbReference>
<feature type="domain" description="X8" evidence="2">
    <location>
        <begin position="2"/>
        <end position="67"/>
    </location>
</feature>
<reference evidence="3 4" key="1">
    <citation type="submission" date="2024-01" db="EMBL/GenBank/DDBJ databases">
        <title>Genome assemblies of Stephania.</title>
        <authorList>
            <person name="Yang L."/>
        </authorList>
    </citation>
    <scope>NUCLEOTIDE SEQUENCE [LARGE SCALE GENOMIC DNA]</scope>
    <source>
        <strain evidence="3">QJT</strain>
        <tissue evidence="3">Leaf</tissue>
    </source>
</reference>
<dbReference type="Gene3D" id="1.20.58.1040">
    <property type="match status" value="1"/>
</dbReference>
<dbReference type="InterPro" id="IPR012946">
    <property type="entry name" value="X8"/>
</dbReference>
<dbReference type="PANTHER" id="PTHR31044">
    <property type="entry name" value="BETA-1,3 GLUCANASE"/>
    <property type="match status" value="1"/>
</dbReference>
<accession>A0AAP0JPQ0</accession>
<dbReference type="InterPro" id="IPR044788">
    <property type="entry name" value="X8_dom_prot"/>
</dbReference>
<dbReference type="Proteomes" id="UP001417504">
    <property type="component" value="Unassembled WGS sequence"/>
</dbReference>
<dbReference type="Pfam" id="PF07983">
    <property type="entry name" value="X8"/>
    <property type="match status" value="1"/>
</dbReference>
<organism evidence="3 4">
    <name type="scientific">Stephania japonica</name>
    <dbReference type="NCBI Taxonomy" id="461633"/>
    <lineage>
        <taxon>Eukaryota</taxon>
        <taxon>Viridiplantae</taxon>
        <taxon>Streptophyta</taxon>
        <taxon>Embryophyta</taxon>
        <taxon>Tracheophyta</taxon>
        <taxon>Spermatophyta</taxon>
        <taxon>Magnoliopsida</taxon>
        <taxon>Ranunculales</taxon>
        <taxon>Menispermaceae</taxon>
        <taxon>Menispermoideae</taxon>
        <taxon>Cissampelideae</taxon>
        <taxon>Stephania</taxon>
    </lineage>
</organism>
<gene>
    <name evidence="3" type="ORF">Sjap_007667</name>
</gene>
<evidence type="ECO:0000313" key="3">
    <source>
        <dbReference type="EMBL" id="KAK9137073.1"/>
    </source>
</evidence>
<protein>
    <recommendedName>
        <fullName evidence="2">X8 domain-containing protein</fullName>
    </recommendedName>
</protein>
<dbReference type="PANTHER" id="PTHR31044:SF28">
    <property type="entry name" value="CARBOHYDRATE-BINDING X8 DOMAIN SUPERFAMILY PROTEIN"/>
    <property type="match status" value="1"/>
</dbReference>
<comment type="caution">
    <text evidence="3">The sequence shown here is derived from an EMBL/GenBank/DDBJ whole genome shotgun (WGS) entry which is preliminary data.</text>
</comment>
<evidence type="ECO:0000313" key="4">
    <source>
        <dbReference type="Proteomes" id="UP001417504"/>
    </source>
</evidence>